<dbReference type="Pfam" id="PF13597">
    <property type="entry name" value="NRDD"/>
    <property type="match status" value="1"/>
</dbReference>
<dbReference type="InterPro" id="IPR019777">
    <property type="entry name" value="Form_AcTrfase_GR_CS"/>
</dbReference>
<reference evidence="5 6" key="2">
    <citation type="submission" date="2018-02" db="EMBL/GenBank/DDBJ databases">
        <authorList>
            <person name="Cohen D.B."/>
            <person name="Kent A.D."/>
        </authorList>
    </citation>
    <scope>NUCLEOTIDE SEQUENCE [LARGE SCALE GENOMIC DNA]</scope>
    <source>
        <strain evidence="5 6">CECT 9216</strain>
    </source>
</reference>
<dbReference type="AlphaFoldDB" id="A0A2N9K6S8"/>
<sequence>MNNMIKLMKLPDLTVIKHSGEGTQFYAYKINFILEKLNLSENIINDINRDLYQMLANQASITTIEIRNLLISLLKKYEQLDAVDAYNSYYVADQQKFSDASDVQKRIEKLFAQDESVVHENANKDSRVFNTQRDLEAGAASRALGLQMLPPLVAKAHLRGDIHWHDLDYSPVTPATNCCLIDFENLLTNGYKIGNAWVDSPHSIQTATAQMAQIIANVASSQYGGCSANRIDQLLAPYAQMNYDKHLVDAKKWIDADRQEEYAKEKTCKDIYDAMQGLEYEINTLYSSQGQTPFTTVNFGLGTSWLEREIQKAILQIRIKGLGKERRTAIFPKLIFTLKKGLNFSPEDPNYDIKQLALECSTKRMYPDLLMYDKIVELTGSFKTPMGCRSFLQGWEDETGVEVNSGRMNLGVVSVNLPRISLFAKGDMNLFWKIFDEKMALCHDALAYRIERTKEAVPENAPLLYMYGAFGKRLKATDSVDEVFKNGRATISLGYVGVYETCIAFFGPDWEKNPEAHQFAEAVVKRMHDYCQEWEAESGYHYSLYSTPAESLTDTFCHLDQEKFGDVPDITDKQYYTNSFHYDVRKHPTPFEKISFEETFPKYASGGFIHYCEYPNLKQNPQALEAVWNWAYDHVGYLGTNTCIDKCFKCGFAGEFKSTARGFMCPECGNHDPELCDVVKRTCGYLGNPQQRPMVHGRHVEIISRQKNLTKEMIENVATFAKTKQSDAQRMDRTKV</sequence>
<dbReference type="GO" id="GO:0008998">
    <property type="term" value="F:ribonucleoside-triphosphate reductase (thioredoxin) activity"/>
    <property type="evidence" value="ECO:0007669"/>
    <property type="project" value="UniProtKB-EC"/>
</dbReference>
<feature type="domain" description="Glycine radical" evidence="3">
    <location>
        <begin position="586"/>
        <end position="711"/>
    </location>
</feature>
<evidence type="ECO:0000256" key="1">
    <source>
        <dbReference type="ARBA" id="ARBA00022818"/>
    </source>
</evidence>
<evidence type="ECO:0000256" key="2">
    <source>
        <dbReference type="PROSITE-ProRule" id="PRU00493"/>
    </source>
</evidence>
<dbReference type="KEGG" id="lsu:A6B45_07310"/>
<evidence type="ECO:0000313" key="5">
    <source>
        <dbReference type="EMBL" id="SPE06288.1"/>
    </source>
</evidence>
<feature type="modified residue" description="Glycine radical" evidence="2">
    <location>
        <position position="684"/>
    </location>
</feature>
<evidence type="ECO:0000259" key="3">
    <source>
        <dbReference type="PROSITE" id="PS51149"/>
    </source>
</evidence>
<dbReference type="EC" id="1.17.4.2" evidence="5"/>
<dbReference type="EMBL" id="OKQU01000001">
    <property type="protein sequence ID" value="SPE06288.1"/>
    <property type="molecule type" value="Genomic_DNA"/>
</dbReference>
<keyword evidence="5" id="KW-0560">Oxidoreductase</keyword>
<reference evidence="4 7" key="1">
    <citation type="submission" date="2018-02" db="EMBL/GenBank/DDBJ databases">
        <authorList>
            <person name="Rodrigo-Torres L."/>
            <person name="Arahal R. D."/>
            <person name="Lucena T."/>
        </authorList>
    </citation>
    <scope>NUCLEOTIDE SEQUENCE [LARGE SCALE GENOMIC DNA]</scope>
    <source>
        <strain evidence="4 7">CECT 8486</strain>
    </source>
</reference>
<dbReference type="CDD" id="cd01675">
    <property type="entry name" value="RNR_III"/>
    <property type="match status" value="1"/>
</dbReference>
<dbReference type="SUPFAM" id="SSF51998">
    <property type="entry name" value="PFL-like glycyl radical enzymes"/>
    <property type="match status" value="1"/>
</dbReference>
<dbReference type="GO" id="GO:0004748">
    <property type="term" value="F:ribonucleoside-diphosphate reductase activity, thioredoxin disulfide as acceptor"/>
    <property type="evidence" value="ECO:0007669"/>
    <property type="project" value="TreeGrafter"/>
</dbReference>
<dbReference type="EMBL" id="OKQR01000001">
    <property type="protein sequence ID" value="SPD91063.1"/>
    <property type="molecule type" value="Genomic_DNA"/>
</dbReference>
<evidence type="ECO:0000313" key="6">
    <source>
        <dbReference type="Proteomes" id="UP000237923"/>
    </source>
</evidence>
<keyword evidence="1 2" id="KW-0556">Organic radical</keyword>
<organism evidence="5 6">
    <name type="scientific">Leuconostoc suionicum</name>
    <dbReference type="NCBI Taxonomy" id="1511761"/>
    <lineage>
        <taxon>Bacteria</taxon>
        <taxon>Bacillati</taxon>
        <taxon>Bacillota</taxon>
        <taxon>Bacilli</taxon>
        <taxon>Lactobacillales</taxon>
        <taxon>Lactobacillaceae</taxon>
        <taxon>Leuconostoc</taxon>
    </lineage>
</organism>
<dbReference type="GO" id="GO:0031250">
    <property type="term" value="C:anaerobic ribonucleoside-triphosphate reductase complex"/>
    <property type="evidence" value="ECO:0007669"/>
    <property type="project" value="TreeGrafter"/>
</dbReference>
<evidence type="ECO:0000313" key="4">
    <source>
        <dbReference type="EMBL" id="SPD91063.1"/>
    </source>
</evidence>
<dbReference type="Proteomes" id="UP000237923">
    <property type="component" value="Unassembled WGS sequence"/>
</dbReference>
<dbReference type="GO" id="GO:0006260">
    <property type="term" value="P:DNA replication"/>
    <property type="evidence" value="ECO:0007669"/>
    <property type="project" value="InterPro"/>
</dbReference>
<dbReference type="Proteomes" id="UP000239237">
    <property type="component" value="Unassembled WGS sequence"/>
</dbReference>
<name>A0A2N9K6S8_9LACO</name>
<dbReference type="Gene3D" id="3.20.70.20">
    <property type="match status" value="1"/>
</dbReference>
<dbReference type="NCBIfam" id="TIGR02487">
    <property type="entry name" value="NrdD"/>
    <property type="match status" value="1"/>
</dbReference>
<protein>
    <submittedName>
        <fullName evidence="5">Anaerobic ribonucleoside-triphosphate reductase</fullName>
        <ecNumber evidence="5">1.17.4.2</ecNumber>
    </submittedName>
</protein>
<gene>
    <name evidence="5" type="primary">nrdD</name>
    <name evidence="4" type="ORF">LES8486_00031</name>
    <name evidence="5" type="ORF">LES9216_00178</name>
</gene>
<keyword evidence="7" id="KW-1185">Reference proteome</keyword>
<dbReference type="GO" id="GO:0009265">
    <property type="term" value="P:2'-deoxyribonucleotide biosynthetic process"/>
    <property type="evidence" value="ECO:0007669"/>
    <property type="project" value="TreeGrafter"/>
</dbReference>
<dbReference type="RefSeq" id="WP_072614005.1">
    <property type="nucleotide sequence ID" value="NZ_AP017935.1"/>
</dbReference>
<accession>A0A2N9K6S8</accession>
<proteinExistence type="predicted"/>
<dbReference type="PROSITE" id="PS51149">
    <property type="entry name" value="GLY_RADICAL_2"/>
    <property type="match status" value="1"/>
</dbReference>
<evidence type="ECO:0000313" key="7">
    <source>
        <dbReference type="Proteomes" id="UP000239237"/>
    </source>
</evidence>
<dbReference type="InterPro" id="IPR001150">
    <property type="entry name" value="Gly_radical"/>
</dbReference>
<dbReference type="PANTHER" id="PTHR21075">
    <property type="entry name" value="ANAEROBIC RIBONUCLEOSIDE-TRIPHOSPHATE REDUCTASE"/>
    <property type="match status" value="1"/>
</dbReference>
<dbReference type="GeneID" id="99674599"/>
<dbReference type="NCBIfam" id="NF006732">
    <property type="entry name" value="PRK09263.1"/>
    <property type="match status" value="1"/>
</dbReference>
<dbReference type="InterPro" id="IPR012833">
    <property type="entry name" value="NrdD"/>
</dbReference>
<dbReference type="PROSITE" id="PS00850">
    <property type="entry name" value="GLY_RADICAL_1"/>
    <property type="match status" value="1"/>
</dbReference>
<dbReference type="PANTHER" id="PTHR21075:SF0">
    <property type="entry name" value="ANAEROBIC RIBONUCLEOSIDE-TRIPHOSPHATE REDUCTASE"/>
    <property type="match status" value="1"/>
</dbReference>